<gene>
    <name evidence="1" type="ORF">NM208_g470</name>
</gene>
<evidence type="ECO:0000313" key="1">
    <source>
        <dbReference type="EMBL" id="KAJ3549492.1"/>
    </source>
</evidence>
<keyword evidence="2" id="KW-1185">Reference proteome</keyword>
<name>A0ACC1SZI1_9HYPO</name>
<protein>
    <submittedName>
        <fullName evidence="1">Uncharacterized protein</fullName>
    </submittedName>
</protein>
<dbReference type="Proteomes" id="UP001148629">
    <property type="component" value="Unassembled WGS sequence"/>
</dbReference>
<evidence type="ECO:0000313" key="2">
    <source>
        <dbReference type="Proteomes" id="UP001148629"/>
    </source>
</evidence>
<accession>A0ACC1SZI1</accession>
<comment type="caution">
    <text evidence="1">The sequence shown here is derived from an EMBL/GenBank/DDBJ whole genome shotgun (WGS) entry which is preliminary data.</text>
</comment>
<organism evidence="1 2">
    <name type="scientific">Fusarium decemcellulare</name>
    <dbReference type="NCBI Taxonomy" id="57161"/>
    <lineage>
        <taxon>Eukaryota</taxon>
        <taxon>Fungi</taxon>
        <taxon>Dikarya</taxon>
        <taxon>Ascomycota</taxon>
        <taxon>Pezizomycotina</taxon>
        <taxon>Sordariomycetes</taxon>
        <taxon>Hypocreomycetidae</taxon>
        <taxon>Hypocreales</taxon>
        <taxon>Nectriaceae</taxon>
        <taxon>Fusarium</taxon>
        <taxon>Fusarium decemcellulare species complex</taxon>
    </lineage>
</organism>
<dbReference type="EMBL" id="JANRMS010000021">
    <property type="protein sequence ID" value="KAJ3549492.1"/>
    <property type="molecule type" value="Genomic_DNA"/>
</dbReference>
<proteinExistence type="predicted"/>
<sequence>MSGSRTKSGCWTCRLRRKKCDEKKPACSNCESRGLDCYGYGQKPAWMLAKENWQQIINSDEAKFIRNAAGRSYTRRRQMKTPGVLVQDAKDLAPRALASSSDSSTALDRTWSNFTQPLRECDYTPDYHHIQTFLDVIFPLQWGFFDLHRQQPGRRWMFDTIVASEPMYHVSHGLCITFESGVKSGYTNGHCEITPEVRASRLRAMRGLQPYIADIQKPQIDRTLLSKAINAIAIIILLSSLEIYGETEGAWEVHQNAAGAVLDLIETQMTTSVSTEGSVGTIEQLLADSTMSFEARCLEFFVATYVWTDILVDAVHGTISGKQRHFDYLPLLKRSLIDTRSIMGCRNSVMIAIKEVGLFSACLKRPQELDLTKRAETLAVKI</sequence>
<reference evidence="1" key="1">
    <citation type="submission" date="2022-08" db="EMBL/GenBank/DDBJ databases">
        <title>Genome Sequence of Fusarium decemcellulare.</title>
        <authorList>
            <person name="Buettner E."/>
        </authorList>
    </citation>
    <scope>NUCLEOTIDE SEQUENCE</scope>
    <source>
        <strain evidence="1">Babe19</strain>
    </source>
</reference>